<organism evidence="1 2">
    <name type="scientific">Phocaeicola vulgatus str. 3975 RP4</name>
    <dbReference type="NCBI Taxonomy" id="1339352"/>
    <lineage>
        <taxon>Bacteria</taxon>
        <taxon>Pseudomonadati</taxon>
        <taxon>Bacteroidota</taxon>
        <taxon>Bacteroidia</taxon>
        <taxon>Bacteroidales</taxon>
        <taxon>Bacteroidaceae</taxon>
        <taxon>Phocaeicola</taxon>
    </lineage>
</organism>
<dbReference type="PATRIC" id="fig|1339352.3.peg.60"/>
<dbReference type="RefSeq" id="WP_032952220.1">
    <property type="nucleotide sequence ID" value="NZ_JNHM01000002.1"/>
</dbReference>
<protein>
    <submittedName>
        <fullName evidence="1">Uncharacterized protein</fullName>
    </submittedName>
</protein>
<reference evidence="1 2" key="1">
    <citation type="submission" date="2014-04" db="EMBL/GenBank/DDBJ databases">
        <authorList>
            <person name="Sears C."/>
            <person name="Carroll K."/>
            <person name="Sack B.R."/>
            <person name="Qadri F."/>
            <person name="Myers L.L."/>
            <person name="Chung G.-T."/>
            <person name="Escheverria P."/>
            <person name="Fraser C.M."/>
            <person name="Sadzewicz L."/>
            <person name="Shefchek K.A."/>
            <person name="Tallon L."/>
            <person name="Das S.P."/>
            <person name="Daugherty S."/>
            <person name="Mongodin E.F."/>
        </authorList>
    </citation>
    <scope>NUCLEOTIDE SEQUENCE [LARGE SCALE GENOMIC DNA]</scope>
    <source>
        <strain evidence="1 2">3975 RP4</strain>
    </source>
</reference>
<comment type="caution">
    <text evidence="1">The sequence shown here is derived from an EMBL/GenBank/DDBJ whole genome shotgun (WGS) entry which is preliminary data.</text>
</comment>
<evidence type="ECO:0000313" key="1">
    <source>
        <dbReference type="EMBL" id="KDS56828.1"/>
    </source>
</evidence>
<dbReference type="EMBL" id="JNHM01000002">
    <property type="protein sequence ID" value="KDS56828.1"/>
    <property type="molecule type" value="Genomic_DNA"/>
</dbReference>
<accession>A0A069SQJ6</accession>
<sequence>MKTQEIVDVWVGESTQPDYGYELSDRCIITKSSNAVASGAGSKGLFSYKSTKLKSAECKINQSLRDVDNGAGSKGLFSVNVD</sequence>
<dbReference type="AlphaFoldDB" id="A0A069SQJ6"/>
<proteinExistence type="predicted"/>
<name>A0A069SQJ6_PHOVU</name>
<dbReference type="Proteomes" id="UP000027661">
    <property type="component" value="Unassembled WGS sequence"/>
</dbReference>
<gene>
    <name evidence="1" type="ORF">M099_0062</name>
</gene>
<evidence type="ECO:0000313" key="2">
    <source>
        <dbReference type="Proteomes" id="UP000027661"/>
    </source>
</evidence>